<dbReference type="GO" id="GO:0051082">
    <property type="term" value="F:unfolded protein binding"/>
    <property type="evidence" value="ECO:0007669"/>
    <property type="project" value="TreeGrafter"/>
</dbReference>
<dbReference type="Proteomes" id="UP000030640">
    <property type="component" value="Unassembled WGS sequence"/>
</dbReference>
<feature type="transmembrane region" description="Helical" evidence="3">
    <location>
        <begin position="1422"/>
        <end position="1441"/>
    </location>
</feature>
<proteinExistence type="predicted"/>
<feature type="region of interest" description="Disordered" evidence="2">
    <location>
        <begin position="309"/>
        <end position="333"/>
    </location>
</feature>
<dbReference type="InterPro" id="IPR001623">
    <property type="entry name" value="DnaJ_domain"/>
</dbReference>
<keyword evidence="3" id="KW-1133">Transmembrane helix</keyword>
<feature type="region of interest" description="Disordered" evidence="2">
    <location>
        <begin position="48"/>
        <end position="87"/>
    </location>
</feature>
<accession>W7A2V7</accession>
<feature type="region of interest" description="Disordered" evidence="2">
    <location>
        <begin position="642"/>
        <end position="669"/>
    </location>
</feature>
<evidence type="ECO:0000313" key="6">
    <source>
        <dbReference type="Proteomes" id="UP000030640"/>
    </source>
</evidence>
<feature type="compositionally biased region" description="Polar residues" evidence="2">
    <location>
        <begin position="487"/>
        <end position="511"/>
    </location>
</feature>
<keyword evidence="1" id="KW-0143">Chaperone</keyword>
<dbReference type="SMART" id="SM00271">
    <property type="entry name" value="DnaJ"/>
    <property type="match status" value="1"/>
</dbReference>
<feature type="compositionally biased region" description="Polar residues" evidence="2">
    <location>
        <begin position="1193"/>
        <end position="1206"/>
    </location>
</feature>
<sequence>MKNNKATENYYLKEPPCNHGNNALNKCSSYFDINQFKQLYTPQSVNGYEQIFSPPRKDKKAGRKSKKEISNSKGAIHSFQSGNDKTNKINQINKMNRMNQYQNDTRNSMPVGIGERKKMKFNVPNEDPHCFYSNSFDQTPRKHFSFNHIHPQNDESPNVSNPSSSVRKGLNKPTISRDGSLNKYDFIRFVCSPIKKSADNRSAKCDSEMCSPAKNSTTRNDPKYDRKRNRNCGEHTAISMAPTYDPERIVDNYSQWDNIFYPKRDQQNALKTDQNFNPQNYLKTGANYGEHIATRSNIENVTKRTVNNYTKGDQSFDPTGEHQNASQTEQKFAPQYDFKRGATYTRNVTHNNEAKNNSKETRNTCSSWDQFFDPRTDPQNDFRTNQNFDPQDDLKGGKKYAQNITQRNDTKIYAKCATLCVTKSYPKNDPRWDAKNTHKTDPHNESIFHPKGSARCGERVGTNETTNDDTAEDPKSDIKNFPKNCPPNDQYNGTNQSSESDQESTPQNGALNNELMDLDSHDSIDRLSRNFFINKKKIFITHFRKEKDAHSKRASSHPHSNCGNVPLPYDAPEGGRNKGKNEHNKWKENAEQVTPGGETLQYSLFAKVNSSHCEDYVNSGEENCAMENSIRENYRARGNRAERDDYNEDDEHHNHDTGYSDEEPPDGSSFLRDMDSFVRKNCNVTKSLYNHLDVPYNGSKEEIKKSYKEKIKVHHPDKGGSINKFLQLKLSYDILTNDKKRKMYDKYGHSILELLVSEKFQNYEISSSDGENSENEIDDDNVKIYDLFVQKYNNTSYLHNLHDLKMDSNQYNEFQKLIFHFFHHENPMFTNTFHLFPAYSPFVPPYRKKKTDKRKADKIKAVGKEVAEKEVAEKEAVGKEVEKKTDKERISNLGLSSSMDTSSDCFIRRKELLSSEDSSTSRNDSPSNYSETKECSIYDVLSIEHVTNLFNELDDDFKYFYKKCIVYKIEESELANNSKYGKKGLTKIVNPGEDHHEEGKANVDDTCTPVKEHTPHPFEQSPYDEDVATPLAQCQASQERHIPNGCSRNERAHFFRDIQTSPIAYKIIKENDERHIAEFYRWFELFFSHHEEAQAASEATKEAEREAANEAVSEVANHAIQSDQRICSDIPPNSRRGAGTPTAAAHRRPQSETHSARSNDSNAEINSERFRTFQSCAEKSRPLGQMMRCSTDTPNAQVNSDAQNWGSPARFAHDNNGKTKHRDGGGSGHFQTHPETTAIRATPSRANTTPRKTEKKGEKPNRCREKDAHKITPLRSMSTKVEDNNLALNIEEKYGFNLLKRSEQKIKDMTHDFNYIYIGTNMMKKNKFVLFVKEESIKRFLKVKLLIEKIKKKSNLKLISVFENEIEKNIKDMEYILLLTTHKDEFLPLNDFYLLDRNVFTKDHYCIPIYIKKNSISRPTHFHMRWIVYTIQSLIFFNFFFKKVNKYMCAFPFFNYKYNLLKQFFHHEEKSNNTIPHDIKNFYIFFQQYIIKNKRQYLKYFPHSIILQLENDASVDYQSKKPVRVNMSSILVLTSNKPIPSAQW</sequence>
<dbReference type="PANTHER" id="PTHR43096">
    <property type="entry name" value="DNAJ HOMOLOG 1, MITOCHONDRIAL-RELATED"/>
    <property type="match status" value="1"/>
</dbReference>
<feature type="compositionally biased region" description="Polar residues" evidence="2">
    <location>
        <begin position="78"/>
        <end position="87"/>
    </location>
</feature>
<dbReference type="GeneID" id="20037522"/>
<dbReference type="PROSITE" id="PS50076">
    <property type="entry name" value="DNAJ_2"/>
    <property type="match status" value="1"/>
</dbReference>
<dbReference type="PANTHER" id="PTHR43096:SF52">
    <property type="entry name" value="DNAJ HOMOLOG 1, MITOCHONDRIAL-RELATED"/>
    <property type="match status" value="1"/>
</dbReference>
<dbReference type="Gene3D" id="1.10.287.110">
    <property type="entry name" value="DnaJ domain"/>
    <property type="match status" value="1"/>
</dbReference>
<evidence type="ECO:0000256" key="3">
    <source>
        <dbReference type="SAM" id="Phobius"/>
    </source>
</evidence>
<dbReference type="CDD" id="cd06257">
    <property type="entry name" value="DnaJ"/>
    <property type="match status" value="1"/>
</dbReference>
<feature type="compositionally biased region" description="Basic and acidic residues" evidence="2">
    <location>
        <begin position="1251"/>
        <end position="1268"/>
    </location>
</feature>
<feature type="region of interest" description="Disordered" evidence="2">
    <location>
        <begin position="348"/>
        <end position="398"/>
    </location>
</feature>
<evidence type="ECO:0000313" key="5">
    <source>
        <dbReference type="EMBL" id="EUD67542.1"/>
    </source>
</evidence>
<keyword evidence="3" id="KW-0812">Transmembrane</keyword>
<keyword evidence="6" id="KW-1185">Reference proteome</keyword>
<protein>
    <recommendedName>
        <fullName evidence="4">J domain-containing protein</fullName>
    </recommendedName>
</protein>
<dbReference type="RefSeq" id="XP_008816069.1">
    <property type="nucleotide sequence ID" value="XM_008817847.1"/>
</dbReference>
<feature type="region of interest" description="Disordered" evidence="2">
    <location>
        <begin position="549"/>
        <end position="583"/>
    </location>
</feature>
<keyword evidence="3" id="KW-0472">Membrane</keyword>
<evidence type="ECO:0000259" key="4">
    <source>
        <dbReference type="PROSITE" id="PS50076"/>
    </source>
</evidence>
<feature type="compositionally biased region" description="Basic residues" evidence="2">
    <location>
        <begin position="57"/>
        <end position="66"/>
    </location>
</feature>
<feature type="compositionally biased region" description="Basic and acidic residues" evidence="2">
    <location>
        <begin position="642"/>
        <end position="658"/>
    </location>
</feature>
<feature type="compositionally biased region" description="Basic and acidic residues" evidence="2">
    <location>
        <begin position="573"/>
        <end position="583"/>
    </location>
</feature>
<feature type="compositionally biased region" description="Basic and acidic residues" evidence="2">
    <location>
        <begin position="352"/>
        <end position="362"/>
    </location>
</feature>
<organism evidence="5 6">
    <name type="scientific">Plasmodium inui San Antonio 1</name>
    <dbReference type="NCBI Taxonomy" id="1237626"/>
    <lineage>
        <taxon>Eukaryota</taxon>
        <taxon>Sar</taxon>
        <taxon>Alveolata</taxon>
        <taxon>Apicomplexa</taxon>
        <taxon>Aconoidasida</taxon>
        <taxon>Haemosporida</taxon>
        <taxon>Plasmodiidae</taxon>
        <taxon>Plasmodium</taxon>
        <taxon>Plasmodium (Plasmodium)</taxon>
    </lineage>
</organism>
<feature type="region of interest" description="Disordered" evidence="2">
    <location>
        <begin position="427"/>
        <end position="514"/>
    </location>
</feature>
<feature type="domain" description="J" evidence="4">
    <location>
        <begin position="687"/>
        <end position="748"/>
    </location>
</feature>
<feature type="region of interest" description="Disordered" evidence="2">
    <location>
        <begin position="1193"/>
        <end position="1268"/>
    </location>
</feature>
<feature type="region of interest" description="Disordered" evidence="2">
    <location>
        <begin position="142"/>
        <end position="177"/>
    </location>
</feature>
<dbReference type="GO" id="GO:0005737">
    <property type="term" value="C:cytoplasm"/>
    <property type="evidence" value="ECO:0007669"/>
    <property type="project" value="TreeGrafter"/>
</dbReference>
<dbReference type="PRINTS" id="PR00625">
    <property type="entry name" value="JDOMAIN"/>
</dbReference>
<reference evidence="5 6" key="1">
    <citation type="submission" date="2013-02" db="EMBL/GenBank/DDBJ databases">
        <title>The Genome Sequence of Plasmodium inui San Antonio 1.</title>
        <authorList>
            <consortium name="The Broad Institute Genome Sequencing Platform"/>
            <consortium name="The Broad Institute Genome Sequencing Center for Infectious Disease"/>
            <person name="Neafsey D."/>
            <person name="Cheeseman I."/>
            <person name="Volkman S."/>
            <person name="Adams J."/>
            <person name="Walker B."/>
            <person name="Young S.K."/>
            <person name="Zeng Q."/>
            <person name="Gargeya S."/>
            <person name="Fitzgerald M."/>
            <person name="Haas B."/>
            <person name="Abouelleil A."/>
            <person name="Alvarado L."/>
            <person name="Arachchi H.M."/>
            <person name="Berlin A.M."/>
            <person name="Chapman S.B."/>
            <person name="Dewar J."/>
            <person name="Goldberg J."/>
            <person name="Griggs A."/>
            <person name="Gujja S."/>
            <person name="Hansen M."/>
            <person name="Howarth C."/>
            <person name="Imamovic A."/>
            <person name="Larimer J."/>
            <person name="McCowan C."/>
            <person name="Murphy C."/>
            <person name="Neiman D."/>
            <person name="Pearson M."/>
            <person name="Priest M."/>
            <person name="Roberts A."/>
            <person name="Saif S."/>
            <person name="Shea T."/>
            <person name="Sisk P."/>
            <person name="Sykes S."/>
            <person name="Wortman J."/>
            <person name="Nusbaum C."/>
            <person name="Birren B."/>
        </authorList>
    </citation>
    <scope>NUCLEOTIDE SEQUENCE [LARGE SCALE GENOMIC DNA]</scope>
    <source>
        <strain evidence="5 6">San Antonio 1</strain>
    </source>
</reference>
<feature type="compositionally biased region" description="Basic and acidic residues" evidence="2">
    <location>
        <begin position="427"/>
        <end position="448"/>
    </location>
</feature>
<feature type="region of interest" description="Disordered" evidence="2">
    <location>
        <begin position="1119"/>
        <end position="1167"/>
    </location>
</feature>
<evidence type="ECO:0000256" key="1">
    <source>
        <dbReference type="ARBA" id="ARBA00023186"/>
    </source>
</evidence>
<feature type="compositionally biased region" description="Polar residues" evidence="2">
    <location>
        <begin position="309"/>
        <end position="330"/>
    </location>
</feature>
<evidence type="ECO:0000256" key="2">
    <source>
        <dbReference type="SAM" id="MobiDB-lite"/>
    </source>
</evidence>
<dbReference type="OrthoDB" id="10250354at2759"/>
<name>W7A2V7_9APIC</name>
<dbReference type="InterPro" id="IPR036869">
    <property type="entry name" value="J_dom_sf"/>
</dbReference>
<dbReference type="GO" id="GO:0042026">
    <property type="term" value="P:protein refolding"/>
    <property type="evidence" value="ECO:0007669"/>
    <property type="project" value="TreeGrafter"/>
</dbReference>
<feature type="compositionally biased region" description="Low complexity" evidence="2">
    <location>
        <begin position="156"/>
        <end position="166"/>
    </location>
</feature>
<dbReference type="EMBL" id="KI965466">
    <property type="protein sequence ID" value="EUD67542.1"/>
    <property type="molecule type" value="Genomic_DNA"/>
</dbReference>
<gene>
    <name evidence="5" type="ORF">C922_02248</name>
</gene>
<dbReference type="VEuPathDB" id="PlasmoDB:C922_02248"/>
<feature type="region of interest" description="Disordered" evidence="2">
    <location>
        <begin position="204"/>
        <end position="229"/>
    </location>
</feature>
<dbReference type="SUPFAM" id="SSF46565">
    <property type="entry name" value="Chaperone J-domain"/>
    <property type="match status" value="1"/>
</dbReference>
<dbReference type="Pfam" id="PF00226">
    <property type="entry name" value="DnaJ"/>
    <property type="match status" value="1"/>
</dbReference>